<evidence type="ECO:0000259" key="2">
    <source>
        <dbReference type="Pfam" id="PF01266"/>
    </source>
</evidence>
<accession>A0A5N3P884</accession>
<keyword evidence="4" id="KW-1185">Reference proteome</keyword>
<evidence type="ECO:0000313" key="4">
    <source>
        <dbReference type="Proteomes" id="UP000325684"/>
    </source>
</evidence>
<dbReference type="InterPro" id="IPR036188">
    <property type="entry name" value="FAD/NAD-bd_sf"/>
</dbReference>
<dbReference type="EMBL" id="VCMV01000025">
    <property type="protein sequence ID" value="KAB0265942.1"/>
    <property type="molecule type" value="Genomic_DNA"/>
</dbReference>
<comment type="caution">
    <text evidence="3">The sequence shown here is derived from an EMBL/GenBank/DDBJ whole genome shotgun (WGS) entry which is preliminary data.</text>
</comment>
<gene>
    <name evidence="3" type="ORF">FEZ63_16045</name>
</gene>
<dbReference type="PANTHER" id="PTHR13847">
    <property type="entry name" value="SARCOSINE DEHYDROGENASE-RELATED"/>
    <property type="match status" value="1"/>
</dbReference>
<dbReference type="Gene3D" id="3.50.50.60">
    <property type="entry name" value="FAD/NAD(P)-binding domain"/>
    <property type="match status" value="2"/>
</dbReference>
<dbReference type="GO" id="GO:0016491">
    <property type="term" value="F:oxidoreductase activity"/>
    <property type="evidence" value="ECO:0007669"/>
    <property type="project" value="UniProtKB-KW"/>
</dbReference>
<evidence type="ECO:0000313" key="3">
    <source>
        <dbReference type="EMBL" id="KAB0265942.1"/>
    </source>
</evidence>
<feature type="domain" description="FAD dependent oxidoreductase" evidence="2">
    <location>
        <begin position="4"/>
        <end position="399"/>
    </location>
</feature>
<dbReference type="SUPFAM" id="SSF54373">
    <property type="entry name" value="FAD-linked reductases, C-terminal domain"/>
    <property type="match status" value="1"/>
</dbReference>
<dbReference type="GO" id="GO:0005737">
    <property type="term" value="C:cytoplasm"/>
    <property type="evidence" value="ECO:0007669"/>
    <property type="project" value="TreeGrafter"/>
</dbReference>
<dbReference type="Gene3D" id="3.30.9.10">
    <property type="entry name" value="D-Amino Acid Oxidase, subunit A, domain 2"/>
    <property type="match status" value="1"/>
</dbReference>
<dbReference type="AlphaFoldDB" id="A0A5N3P884"/>
<dbReference type="OrthoDB" id="9805337at2"/>
<organism evidence="3 4">
    <name type="scientific">Microvirga brassicacearum</name>
    <dbReference type="NCBI Taxonomy" id="2580413"/>
    <lineage>
        <taxon>Bacteria</taxon>
        <taxon>Pseudomonadati</taxon>
        <taxon>Pseudomonadota</taxon>
        <taxon>Alphaproteobacteria</taxon>
        <taxon>Hyphomicrobiales</taxon>
        <taxon>Methylobacteriaceae</taxon>
        <taxon>Microvirga</taxon>
    </lineage>
</organism>
<name>A0A5N3P884_9HYPH</name>
<dbReference type="PANTHER" id="PTHR13847:SF289">
    <property type="entry name" value="GLYCINE OXIDASE"/>
    <property type="match status" value="1"/>
</dbReference>
<dbReference type="InterPro" id="IPR006076">
    <property type="entry name" value="FAD-dep_OxRdtase"/>
</dbReference>
<proteinExistence type="predicted"/>
<dbReference type="SUPFAM" id="SSF51905">
    <property type="entry name" value="FAD/NAD(P)-binding domain"/>
    <property type="match status" value="1"/>
</dbReference>
<dbReference type="Proteomes" id="UP000325684">
    <property type="component" value="Unassembled WGS sequence"/>
</dbReference>
<protein>
    <submittedName>
        <fullName evidence="3">FAD-binding oxidoreductase</fullName>
    </submittedName>
</protein>
<keyword evidence="1" id="KW-0560">Oxidoreductase</keyword>
<dbReference type="RefSeq" id="WP_150946274.1">
    <property type="nucleotide sequence ID" value="NZ_VCMV01000025.1"/>
</dbReference>
<dbReference type="Pfam" id="PF01266">
    <property type="entry name" value="DAO"/>
    <property type="match status" value="1"/>
</dbReference>
<sequence>MTLRVAVIGAGIVGAISALEAVRDGHHVIIIDPDSPGGEQAASYGNAAWISEGTVLPVSTPGLWRKIPGYLLDPEGPFSIRWSYLPKVLPWLIRFVRAGSTVSKVQATARARRTLVATAISRYRALADEAGLSHLLHHRGLLYVYPSRTDFEAEALEWRLRRELGLTWDELDGPALRRFEPGLGPAYGFGALLKDGANLSDPGAFVAGIVKHAVSLGATLLRARATDFRVEGERLVAVTTDDGEVSCNRALICAGIHSKELAHKAGDAVPIESERGYHVVVADPEYVPQHPVMPSDGKMGLTMTDSGLRVAGQVELGGIKAAPDWRRAEILLDHLARVFPSIERDPARIKRWMGHRPSTPDGLPCIGPSTACADILHGFGHGHSGICMAPVSARLLVDLAGGKSPAIDPKPFSVRRFR</sequence>
<evidence type="ECO:0000256" key="1">
    <source>
        <dbReference type="ARBA" id="ARBA00023002"/>
    </source>
</evidence>
<reference evidence="3 4" key="1">
    <citation type="journal article" date="2019" name="Microorganisms">
        <title>Genome Insights into the Novel Species Microvirga brassicacearum, a Rapeseed Endophyte with Biotechnological Potential.</title>
        <authorList>
            <person name="Jimenez-Gomez A."/>
            <person name="Saati-Santamaria Z."/>
            <person name="Igual J.M."/>
            <person name="Rivas R."/>
            <person name="Mateos P.F."/>
            <person name="Garcia-Fraile P."/>
        </authorList>
    </citation>
    <scope>NUCLEOTIDE SEQUENCE [LARGE SCALE GENOMIC DNA]</scope>
    <source>
        <strain evidence="3 4">CDVBN77</strain>
    </source>
</reference>